<gene>
    <name evidence="1" type="ORF">IE53DRAFT_410086</name>
</gene>
<name>A0ACD0P0K2_9BASI</name>
<dbReference type="Proteomes" id="UP000245626">
    <property type="component" value="Unassembled WGS sequence"/>
</dbReference>
<accession>A0ACD0P0K2</accession>
<dbReference type="EMBL" id="KZ819834">
    <property type="protein sequence ID" value="PWN51552.1"/>
    <property type="molecule type" value="Genomic_DNA"/>
</dbReference>
<sequence length="864" mass="92294">MPRGPSSFPGSDPVEAAEDEIDFLPPSTPSRSNQTPLRTSSRSAARIAKFNIAGSGDQKRRRHEGGSEDLESPRRRSGGEDGDDIDMVGETDSSEGSGDDFQGDRSRDMESQGANITPSGRKRKLSARSSREDHDPTPSKRRQSTRKSLIKRDVGADQASEASSSRVTLSDEGDRAAPDTPTPKRSARSALKDGQVDPGPSETPRKRGRPRKEPVVVIPKKRGRPPRVKTEEELNRPKRGPGRPRKIIDPADLLPRKKGRPPRIRTAEEILAALTPKKKGRPPKNPDSAARSKREKAKSNFDQNASLLKPTSSDAYFLYNSSRRTRGSIQSSTSTTQISSKLGPLDPSMLDPIAKEATKAGTMTASNLLLEAYKSHYPLYSAQLHAGFSILFHGAGSKAPVLLDFLEQKAKGGEGAAVIVQGSMKGLRIEEILAEIERAAGIGTARMGASASLLPKSRANRQGVRGDGDEEGDGIKTRQLQNGLTVGGVAHQPPFANHAVASSALISRATRIASFFSTKEPLPASFTSGLEIPPNLYLALLSFDSPALQSPRFKAVLDIFCSTRRIHVLAAVSHVNCGLVLNGLGGLASGAAGGMAMRGGWDELGQVEEGEEEEEEEEVEGGEGGGGTGGVGHRSRPKWIWQQLTTYVPPLDEMLLARGTRGGTTGNSVVFPPALDLGGGSGSYLYSSYGDSFRGSGDASVYGTSAKVGVGVTLDGRSRAPANGGMDPRDAREREEEGEEMEFSEKAAIHVLKSVTVKARALFTLLAKRQMTGSNGSTHGENSGLAYSQLLELARRNFLASSEADLRQLMVEFRDHGLVRRFEGAAAVDPSNANGHPNLAEGGIVIIPMGNEALARTLEECKKI</sequence>
<evidence type="ECO:0000313" key="1">
    <source>
        <dbReference type="EMBL" id="PWN51552.1"/>
    </source>
</evidence>
<evidence type="ECO:0000313" key="2">
    <source>
        <dbReference type="Proteomes" id="UP000245626"/>
    </source>
</evidence>
<protein>
    <submittedName>
        <fullName evidence="1">Uncharacterized protein</fullName>
    </submittedName>
</protein>
<proteinExistence type="predicted"/>
<keyword evidence="2" id="KW-1185">Reference proteome</keyword>
<organism evidence="1 2">
    <name type="scientific">Violaceomyces palustris</name>
    <dbReference type="NCBI Taxonomy" id="1673888"/>
    <lineage>
        <taxon>Eukaryota</taxon>
        <taxon>Fungi</taxon>
        <taxon>Dikarya</taxon>
        <taxon>Basidiomycota</taxon>
        <taxon>Ustilaginomycotina</taxon>
        <taxon>Ustilaginomycetes</taxon>
        <taxon>Violaceomycetales</taxon>
        <taxon>Violaceomycetaceae</taxon>
        <taxon>Violaceomyces</taxon>
    </lineage>
</organism>
<reference evidence="1 2" key="1">
    <citation type="journal article" date="2018" name="Mol. Biol. Evol.">
        <title>Broad Genomic Sampling Reveals a Smut Pathogenic Ancestry of the Fungal Clade Ustilaginomycotina.</title>
        <authorList>
            <person name="Kijpornyongpan T."/>
            <person name="Mondo S.J."/>
            <person name="Barry K."/>
            <person name="Sandor L."/>
            <person name="Lee J."/>
            <person name="Lipzen A."/>
            <person name="Pangilinan J."/>
            <person name="LaButti K."/>
            <person name="Hainaut M."/>
            <person name="Henrissat B."/>
            <person name="Grigoriev I.V."/>
            <person name="Spatafora J.W."/>
            <person name="Aime M.C."/>
        </authorList>
    </citation>
    <scope>NUCLEOTIDE SEQUENCE [LARGE SCALE GENOMIC DNA]</scope>
    <source>
        <strain evidence="1 2">SA 807</strain>
    </source>
</reference>